<feature type="transmembrane region" description="Helical" evidence="6">
    <location>
        <begin position="304"/>
        <end position="322"/>
    </location>
</feature>
<feature type="transmembrane region" description="Helical" evidence="6">
    <location>
        <begin position="215"/>
        <end position="235"/>
    </location>
</feature>
<feature type="transmembrane region" description="Helical" evidence="6">
    <location>
        <begin position="105"/>
        <end position="128"/>
    </location>
</feature>
<feature type="domain" description="Major facilitator superfamily (MFS) profile" evidence="7">
    <location>
        <begin position="11"/>
        <end position="393"/>
    </location>
</feature>
<feature type="transmembrane region" description="Helical" evidence="6">
    <location>
        <begin position="247"/>
        <end position="268"/>
    </location>
</feature>
<gene>
    <name evidence="8" type="ORF">FJQ98_01030</name>
</gene>
<feature type="transmembrane region" description="Helical" evidence="6">
    <location>
        <begin position="334"/>
        <end position="361"/>
    </location>
</feature>
<dbReference type="EMBL" id="CP067341">
    <property type="protein sequence ID" value="QQP12730.1"/>
    <property type="molecule type" value="Genomic_DNA"/>
</dbReference>
<dbReference type="SUPFAM" id="SSF103473">
    <property type="entry name" value="MFS general substrate transporter"/>
    <property type="match status" value="1"/>
</dbReference>
<evidence type="ECO:0000313" key="9">
    <source>
        <dbReference type="Proteomes" id="UP000596049"/>
    </source>
</evidence>
<feature type="transmembrane region" description="Helical" evidence="6">
    <location>
        <begin position="280"/>
        <end position="298"/>
    </location>
</feature>
<evidence type="ECO:0000259" key="7">
    <source>
        <dbReference type="PROSITE" id="PS50850"/>
    </source>
</evidence>
<proteinExistence type="predicted"/>
<accession>A0ABX7ASH2</accession>
<dbReference type="Pfam" id="PF06779">
    <property type="entry name" value="MFS_4"/>
    <property type="match status" value="1"/>
</dbReference>
<evidence type="ECO:0000256" key="5">
    <source>
        <dbReference type="ARBA" id="ARBA00023136"/>
    </source>
</evidence>
<feature type="transmembrane region" description="Helical" evidence="6">
    <location>
        <begin position="140"/>
        <end position="161"/>
    </location>
</feature>
<dbReference type="InterPro" id="IPR010645">
    <property type="entry name" value="MFS_4"/>
</dbReference>
<feature type="transmembrane region" description="Helical" evidence="6">
    <location>
        <begin position="367"/>
        <end position="388"/>
    </location>
</feature>
<dbReference type="Gene3D" id="1.20.1250.20">
    <property type="entry name" value="MFS general substrate transporter like domains"/>
    <property type="match status" value="2"/>
</dbReference>
<sequence length="395" mass="41980">MNERGMEMKNFWAFVITGMLLIVTTTGFARMAYGIILPFMQEGLSLTTSESGLLGTMLFLGYLLTVGLSGMLTLRIGAKNVLLVGGSFVIAGLGGLIFVTNFWWAAIALFLAGAGSALVYTPLLSIAVSTFPKKRGTVMGLLMSGAGVGMLLSGVLVPFMLRHFPEFGWRGVWLVFAVITIIVVLVAFFVIKTPHSTAENGTVQEKTKAWRSKELYLIAGIYFAVGLVYLIPNLYQTSYMKDIGISNAVAGSIYAVAGIVSIGGAPLWGMLADKIGVKKALMAALLLSIIGDVFPMLFPNVIGFIVSAIIWGSSLGGVLVLIQMKASQGVSPKYVASAIGFISIFYAIGQMIGPGLAGWLIEYGGGYATAYGFGATIFFLCLLLSMVLTTKEEIA</sequence>
<dbReference type="Proteomes" id="UP000596049">
    <property type="component" value="Chromosome"/>
</dbReference>
<evidence type="ECO:0000313" key="8">
    <source>
        <dbReference type="EMBL" id="QQP12730.1"/>
    </source>
</evidence>
<dbReference type="PANTHER" id="PTHR23537:SF1">
    <property type="entry name" value="SUGAR TRANSPORTER"/>
    <property type="match status" value="1"/>
</dbReference>
<feature type="transmembrane region" description="Helical" evidence="6">
    <location>
        <begin position="12"/>
        <end position="33"/>
    </location>
</feature>
<comment type="subcellular location">
    <subcellularLocation>
        <location evidence="1">Cell membrane</location>
        <topology evidence="1">Multi-pass membrane protein</topology>
    </subcellularLocation>
</comment>
<dbReference type="InterPro" id="IPR020846">
    <property type="entry name" value="MFS_dom"/>
</dbReference>
<dbReference type="InterPro" id="IPR036259">
    <property type="entry name" value="MFS_trans_sf"/>
</dbReference>
<evidence type="ECO:0000256" key="6">
    <source>
        <dbReference type="SAM" id="Phobius"/>
    </source>
</evidence>
<evidence type="ECO:0000256" key="1">
    <source>
        <dbReference type="ARBA" id="ARBA00004651"/>
    </source>
</evidence>
<evidence type="ECO:0000256" key="3">
    <source>
        <dbReference type="ARBA" id="ARBA00022692"/>
    </source>
</evidence>
<protein>
    <submittedName>
        <fullName evidence="8">MFS transporter</fullName>
    </submittedName>
</protein>
<reference evidence="8 9" key="1">
    <citation type="submission" date="2020-01" db="EMBL/GenBank/DDBJ databases">
        <authorList>
            <person name="Liu G."/>
            <person name="Liu B."/>
        </authorList>
    </citation>
    <scope>NUCLEOTIDE SEQUENCE [LARGE SCALE GENOMIC DNA]</scope>
    <source>
        <strain evidence="8 9">FJAT-51161</strain>
    </source>
</reference>
<organism evidence="8 9">
    <name type="scientific">Lysinibacillus agricola</name>
    <dbReference type="NCBI Taxonomy" id="2590012"/>
    <lineage>
        <taxon>Bacteria</taxon>
        <taxon>Bacillati</taxon>
        <taxon>Bacillota</taxon>
        <taxon>Bacilli</taxon>
        <taxon>Bacillales</taxon>
        <taxon>Bacillaceae</taxon>
        <taxon>Lysinibacillus</taxon>
    </lineage>
</organism>
<evidence type="ECO:0000256" key="2">
    <source>
        <dbReference type="ARBA" id="ARBA00022448"/>
    </source>
</evidence>
<feature type="transmembrane region" description="Helical" evidence="6">
    <location>
        <begin position="53"/>
        <end position="74"/>
    </location>
</feature>
<keyword evidence="5 6" id="KW-0472">Membrane</keyword>
<feature type="transmembrane region" description="Helical" evidence="6">
    <location>
        <begin position="81"/>
        <end position="99"/>
    </location>
</feature>
<name>A0ABX7ASH2_9BACI</name>
<dbReference type="PANTHER" id="PTHR23537">
    <property type="match status" value="1"/>
</dbReference>
<keyword evidence="3 6" id="KW-0812">Transmembrane</keyword>
<keyword evidence="9" id="KW-1185">Reference proteome</keyword>
<feature type="transmembrane region" description="Helical" evidence="6">
    <location>
        <begin position="167"/>
        <end position="191"/>
    </location>
</feature>
<evidence type="ECO:0000256" key="4">
    <source>
        <dbReference type="ARBA" id="ARBA00022989"/>
    </source>
</evidence>
<keyword evidence="2" id="KW-0813">Transport</keyword>
<dbReference type="PROSITE" id="PS50850">
    <property type="entry name" value="MFS"/>
    <property type="match status" value="1"/>
</dbReference>
<keyword evidence="4 6" id="KW-1133">Transmembrane helix</keyword>